<dbReference type="Proteomes" id="UP000514716">
    <property type="component" value="Chromosome"/>
</dbReference>
<evidence type="ECO:0000256" key="1">
    <source>
        <dbReference type="SAM" id="Coils"/>
    </source>
</evidence>
<gene>
    <name evidence="2" type="ORF">H1Q58_01300</name>
</gene>
<evidence type="ECO:0000313" key="2">
    <source>
        <dbReference type="EMBL" id="QMT17694.1"/>
    </source>
</evidence>
<evidence type="ECO:0008006" key="4">
    <source>
        <dbReference type="Google" id="ProtNLM"/>
    </source>
</evidence>
<keyword evidence="1" id="KW-0175">Coiled coil</keyword>
<sequence length="140" mass="15552">MVTLLIVVSTLLVLLNVKLILSRKLMVEQESERLEAAMAEFVAAVERENDALYDKLMERLEQAEAKMAGGEKADLPTVPTVQPESALDDVVVSAVETSRRDKVRQLMRQGFSAAHIAKLLELPIGEAEVAVQLEKKRQIQ</sequence>
<proteinExistence type="predicted"/>
<reference evidence="2 3" key="1">
    <citation type="submission" date="2020-07" db="EMBL/GenBank/DDBJ databases">
        <title>Screening of a cold-adapted Planococcus bacterium producing protease in traditional shrimp paste and protease identification by genome sequencing.</title>
        <authorList>
            <person name="Gao R."/>
            <person name="Leng W."/>
            <person name="Chu Q."/>
            <person name="Wu X."/>
            <person name="Liu H."/>
            <person name="Li X."/>
        </authorList>
    </citation>
    <scope>NUCLEOTIDE SEQUENCE [LARGE SCALE GENOMIC DNA]</scope>
    <source>
        <strain evidence="2 3">XJ11</strain>
    </source>
</reference>
<keyword evidence="3" id="KW-1185">Reference proteome</keyword>
<evidence type="ECO:0000313" key="3">
    <source>
        <dbReference type="Proteomes" id="UP000514716"/>
    </source>
</evidence>
<dbReference type="AlphaFoldDB" id="A0A7D7QVN2"/>
<accession>A0A7D7QVN2</accession>
<name>A0A7D7QVN2_PLAMR</name>
<organism evidence="2 3">
    <name type="scientific">Planococcus maritimus</name>
    <dbReference type="NCBI Taxonomy" id="192421"/>
    <lineage>
        <taxon>Bacteria</taxon>
        <taxon>Bacillati</taxon>
        <taxon>Bacillota</taxon>
        <taxon>Bacilli</taxon>
        <taxon>Bacillales</taxon>
        <taxon>Caryophanaceae</taxon>
        <taxon>Planococcus</taxon>
    </lineage>
</organism>
<protein>
    <recommendedName>
        <fullName evidence="4">Swarming motility protein SwrB</fullName>
    </recommendedName>
</protein>
<dbReference type="EMBL" id="CP059540">
    <property type="protein sequence ID" value="QMT17694.1"/>
    <property type="molecule type" value="Genomic_DNA"/>
</dbReference>
<dbReference type="KEGG" id="pdec:H1Q58_01300"/>
<dbReference type="RefSeq" id="WP_182092269.1">
    <property type="nucleotide sequence ID" value="NZ_CP059540.1"/>
</dbReference>
<feature type="coiled-coil region" evidence="1">
    <location>
        <begin position="46"/>
        <end position="73"/>
    </location>
</feature>